<evidence type="ECO:0000256" key="1">
    <source>
        <dbReference type="SAM" id="MobiDB-lite"/>
    </source>
</evidence>
<protein>
    <submittedName>
        <fullName evidence="2">Uncharacterized protein</fullName>
    </submittedName>
</protein>
<reference evidence="2 3" key="1">
    <citation type="submission" date="2018-11" db="EMBL/GenBank/DDBJ databases">
        <authorList>
            <consortium name="Pathogen Informatics"/>
        </authorList>
    </citation>
    <scope>NUCLEOTIDE SEQUENCE [LARGE SCALE GENOMIC DNA]</scope>
</reference>
<dbReference type="EMBL" id="UYYB01120852">
    <property type="protein sequence ID" value="VDM83057.1"/>
    <property type="molecule type" value="Genomic_DNA"/>
</dbReference>
<organism evidence="2 3">
    <name type="scientific">Strongylus vulgaris</name>
    <name type="common">Blood worm</name>
    <dbReference type="NCBI Taxonomy" id="40348"/>
    <lineage>
        <taxon>Eukaryota</taxon>
        <taxon>Metazoa</taxon>
        <taxon>Ecdysozoa</taxon>
        <taxon>Nematoda</taxon>
        <taxon>Chromadorea</taxon>
        <taxon>Rhabditida</taxon>
        <taxon>Rhabditina</taxon>
        <taxon>Rhabditomorpha</taxon>
        <taxon>Strongyloidea</taxon>
        <taxon>Strongylidae</taxon>
        <taxon>Strongylus</taxon>
    </lineage>
</organism>
<feature type="compositionally biased region" description="Basic and acidic residues" evidence="1">
    <location>
        <begin position="226"/>
        <end position="236"/>
    </location>
</feature>
<dbReference type="Proteomes" id="UP000270094">
    <property type="component" value="Unassembled WGS sequence"/>
</dbReference>
<dbReference type="OrthoDB" id="5831603at2759"/>
<sequence length="323" mass="36551">MDFTIIEKVFDTWSDFEVWREEKELETSSKLVKRTFRKSNTWTTIMYTCQHARGTDRQHLVRLIFEVRLYRDGLVEVVACFGHCGHVHPLPLFKTEVDDYEDSESVTEAKIHKILEDHGFASTSASGAYTLDSGTIRLIFEVRLYRDGLVEVVACFGHCGHVHPLPLFKTEVDDYEDSESVTEAKIHKILEDHGFASTSASGAYTLDSGTSSSEGNSQSQACSNGRGDDVAEGRNGDIHDEEIVVDDFPRPVPSEDTVAKEKTLEAYRRFEKKLVQMGEVMQMFVEEQRYDLMNKFSEVLDILMQQVPSELASQTSLGKLSNV</sequence>
<gene>
    <name evidence="2" type="ORF">SVUK_LOCUS18055</name>
</gene>
<evidence type="ECO:0000313" key="2">
    <source>
        <dbReference type="EMBL" id="VDM83057.1"/>
    </source>
</evidence>
<keyword evidence="3" id="KW-1185">Reference proteome</keyword>
<feature type="compositionally biased region" description="Low complexity" evidence="1">
    <location>
        <begin position="208"/>
        <end position="223"/>
    </location>
</feature>
<proteinExistence type="predicted"/>
<dbReference type="AlphaFoldDB" id="A0A3P7K3S3"/>
<accession>A0A3P7K3S3</accession>
<name>A0A3P7K3S3_STRVU</name>
<feature type="region of interest" description="Disordered" evidence="1">
    <location>
        <begin position="206"/>
        <end position="236"/>
    </location>
</feature>
<evidence type="ECO:0000313" key="3">
    <source>
        <dbReference type="Proteomes" id="UP000270094"/>
    </source>
</evidence>